<dbReference type="EMBL" id="CP049055">
    <property type="protein sequence ID" value="QII11229.1"/>
    <property type="molecule type" value="Genomic_DNA"/>
</dbReference>
<evidence type="ECO:0000313" key="1">
    <source>
        <dbReference type="EMBL" id="QII11229.1"/>
    </source>
</evidence>
<dbReference type="RefSeq" id="WP_164994796.1">
    <property type="nucleotide sequence ID" value="NZ_CP049055.1"/>
</dbReference>
<dbReference type="Proteomes" id="UP000501926">
    <property type="component" value="Chromosome"/>
</dbReference>
<organism evidence="1 2">
    <name type="scientific">Kuenenia stuttgartiensis</name>
    <dbReference type="NCBI Taxonomy" id="174633"/>
    <lineage>
        <taxon>Bacteria</taxon>
        <taxon>Pseudomonadati</taxon>
        <taxon>Planctomycetota</taxon>
        <taxon>Candidatus Brocadiia</taxon>
        <taxon>Candidatus Brocadiales</taxon>
        <taxon>Candidatus Brocadiaceae</taxon>
        <taxon>Candidatus Kuenenia</taxon>
    </lineage>
</organism>
<reference evidence="1 2" key="1">
    <citation type="submission" date="2020-02" db="EMBL/GenBank/DDBJ databases">
        <title>Newly sequenced genome of strain CSTR1 showed variability in Candidatus Kuenenia stuttgartiensis genomes.</title>
        <authorList>
            <person name="Ding C."/>
            <person name="Adrian L."/>
        </authorList>
    </citation>
    <scope>NUCLEOTIDE SEQUENCE [LARGE SCALE GENOMIC DNA]</scope>
    <source>
        <strain evidence="1 2">CSTR1</strain>
    </source>
</reference>
<name>A0A6G7GPJ8_KUEST</name>
<dbReference type="AlphaFoldDB" id="A0A6G7GPJ8"/>
<proteinExistence type="predicted"/>
<protein>
    <submittedName>
        <fullName evidence="1">Uncharacterized protein</fullName>
    </submittedName>
</protein>
<accession>A0A6G7GPJ8</accession>
<gene>
    <name evidence="1" type="ORF">KsCSTR_18500</name>
</gene>
<evidence type="ECO:0000313" key="2">
    <source>
        <dbReference type="Proteomes" id="UP000501926"/>
    </source>
</evidence>
<sequence length="80" mass="9468">MDKNQRYMKAGLLEEKRKRLDQLEMKADRLVKDVNIYLFSSDGIRGMEFEKAHQAFVELTEAIMAFRGLVKEIKKIEDEM</sequence>